<evidence type="ECO:0008006" key="4">
    <source>
        <dbReference type="Google" id="ProtNLM"/>
    </source>
</evidence>
<dbReference type="InterPro" id="IPR011010">
    <property type="entry name" value="DNA_brk_join_enz"/>
</dbReference>
<dbReference type="GO" id="GO:0015074">
    <property type="term" value="P:DNA integration"/>
    <property type="evidence" value="ECO:0007669"/>
    <property type="project" value="InterPro"/>
</dbReference>
<reference evidence="2 3" key="1">
    <citation type="submission" date="2019-02" db="EMBL/GenBank/DDBJ databases">
        <title>Genome sequencing of the rare red list fungi Hericium alpestre (H. flagellum).</title>
        <authorList>
            <person name="Buettner E."/>
            <person name="Kellner H."/>
        </authorList>
    </citation>
    <scope>NUCLEOTIDE SEQUENCE [LARGE SCALE GENOMIC DNA]</scope>
    <source>
        <strain evidence="2 3">DSM 108284</strain>
    </source>
</reference>
<dbReference type="GO" id="GO:0003677">
    <property type="term" value="F:DNA binding"/>
    <property type="evidence" value="ECO:0007669"/>
    <property type="project" value="InterPro"/>
</dbReference>
<dbReference type="AlphaFoldDB" id="A0A4Z0A567"/>
<dbReference type="GO" id="GO:0006310">
    <property type="term" value="P:DNA recombination"/>
    <property type="evidence" value="ECO:0007669"/>
    <property type="project" value="UniProtKB-KW"/>
</dbReference>
<protein>
    <recommendedName>
        <fullName evidence="4">Tyr recombinase domain-containing protein</fullName>
    </recommendedName>
</protein>
<evidence type="ECO:0000256" key="1">
    <source>
        <dbReference type="ARBA" id="ARBA00023172"/>
    </source>
</evidence>
<comment type="caution">
    <text evidence="2">The sequence shown here is derived from an EMBL/GenBank/DDBJ whole genome shotgun (WGS) entry which is preliminary data.</text>
</comment>
<dbReference type="InterPro" id="IPR052925">
    <property type="entry name" value="Phage_Integrase-like_Recomb"/>
</dbReference>
<accession>A0A4Z0A567</accession>
<organism evidence="2 3">
    <name type="scientific">Hericium alpestre</name>
    <dbReference type="NCBI Taxonomy" id="135208"/>
    <lineage>
        <taxon>Eukaryota</taxon>
        <taxon>Fungi</taxon>
        <taxon>Dikarya</taxon>
        <taxon>Basidiomycota</taxon>
        <taxon>Agaricomycotina</taxon>
        <taxon>Agaricomycetes</taxon>
        <taxon>Russulales</taxon>
        <taxon>Hericiaceae</taxon>
        <taxon>Hericium</taxon>
    </lineage>
</organism>
<dbReference type="SUPFAM" id="SSF56349">
    <property type="entry name" value="DNA breaking-rejoining enzymes"/>
    <property type="match status" value="1"/>
</dbReference>
<sequence length="310" mass="35116">MERLLQERAIMLGSAIDPSSHVTYTSHLQSYLNFCKIHNFDIEPTPDTLSFFVVFMCHHIQPRSIGQYLSGIANQLEHLFPQVRASHNSALVTRTLAGCNKRLGSAVGRKDPLSLDDLQFFLTHASSSHDDCLFLAILFCGFFGLHHLGELTWPDRVQSRDWRKVIMRASVCIDTSTFHYVLPTHKADHFFEGSTIVIAQRPGDLDPYRIFTAYLTSHDARFPVLPALWLKADGSVPARAWFLARLYAHMPRSIGGHSLHSSKATFFASQGWPDDRIQAVGRWSSEAFRIYIRKNPVVLQVLLHARTTST</sequence>
<dbReference type="OrthoDB" id="5598396at2759"/>
<keyword evidence="3" id="KW-1185">Reference proteome</keyword>
<dbReference type="EMBL" id="SFCI01000209">
    <property type="protein sequence ID" value="TFY81467.1"/>
    <property type="molecule type" value="Genomic_DNA"/>
</dbReference>
<dbReference type="PANTHER" id="PTHR34605">
    <property type="entry name" value="PHAGE_INTEGRASE DOMAIN-CONTAINING PROTEIN"/>
    <property type="match status" value="1"/>
</dbReference>
<keyword evidence="1" id="KW-0233">DNA recombination</keyword>
<dbReference type="STRING" id="135208.A0A4Z0A567"/>
<evidence type="ECO:0000313" key="2">
    <source>
        <dbReference type="EMBL" id="TFY81467.1"/>
    </source>
</evidence>
<dbReference type="SUPFAM" id="SSF47823">
    <property type="entry name" value="lambda integrase-like, N-terminal domain"/>
    <property type="match status" value="1"/>
</dbReference>
<dbReference type="InterPro" id="IPR013762">
    <property type="entry name" value="Integrase-like_cat_sf"/>
</dbReference>
<name>A0A4Z0A567_9AGAM</name>
<dbReference type="PANTHER" id="PTHR34605:SF3">
    <property type="entry name" value="P CELL-TYPE AGGLUTINATION PROTEIN MAP4-LIKE-RELATED"/>
    <property type="match status" value="1"/>
</dbReference>
<gene>
    <name evidence="2" type="ORF">EWM64_g2542</name>
</gene>
<proteinExistence type="predicted"/>
<dbReference type="Gene3D" id="1.10.443.10">
    <property type="entry name" value="Intergrase catalytic core"/>
    <property type="match status" value="1"/>
</dbReference>
<dbReference type="Proteomes" id="UP000298061">
    <property type="component" value="Unassembled WGS sequence"/>
</dbReference>
<evidence type="ECO:0000313" key="3">
    <source>
        <dbReference type="Proteomes" id="UP000298061"/>
    </source>
</evidence>